<organism evidence="2">
    <name type="scientific">Methanotorris igneus (strain DSM 5666 / JCM 11834 / Kol 5)</name>
    <dbReference type="NCBI Taxonomy" id="880724"/>
    <lineage>
        <taxon>Archaea</taxon>
        <taxon>Methanobacteriati</taxon>
        <taxon>Methanobacteriota</taxon>
        <taxon>Methanomada group</taxon>
        <taxon>Methanococci</taxon>
        <taxon>Methanococcales</taxon>
        <taxon>Methanocaldococcaceae</taxon>
        <taxon>Methanotorris</taxon>
    </lineage>
</organism>
<dbReference type="OrthoDB" id="110226at2157"/>
<name>F6BAJ2_METIK</name>
<keyword evidence="2" id="KW-1185">Reference proteome</keyword>
<proteinExistence type="predicted"/>
<dbReference type="HOGENOM" id="CLU_1507388_0_0_2"/>
<accession>F6BAJ2</accession>
<gene>
    <name evidence="1" type="ordered locus">Metig_1471</name>
</gene>
<dbReference type="GeneID" id="10644344"/>
<dbReference type="STRING" id="880724.Metig_1471"/>
<evidence type="ECO:0008006" key="3">
    <source>
        <dbReference type="Google" id="ProtNLM"/>
    </source>
</evidence>
<dbReference type="AlphaFoldDB" id="F6BAJ2"/>
<dbReference type="Proteomes" id="UP000009227">
    <property type="component" value="Chromosome"/>
</dbReference>
<evidence type="ECO:0000313" key="2">
    <source>
        <dbReference type="Proteomes" id="UP000009227"/>
    </source>
</evidence>
<evidence type="ECO:0000313" key="1">
    <source>
        <dbReference type="EMBL" id="AEF97005.1"/>
    </source>
</evidence>
<dbReference type="KEGG" id="mig:Metig_1471"/>
<sequence length="178" mass="21495">MTYKLLYVFVEGNDDERFFERVIKPLLEKKYDHVQIIKYAEEKDEKIINWIKSIESMDWADYIYVADINNSPCITRRKEKIKQRYKNVDNNKIIIVIKKIESWYIAGISPELAKKLKIKLTHNIDANTITKEQFNNLIPKNDSRINFMIEILKHYSIEIARKKNKSFDYFMRKFIDAY</sequence>
<protein>
    <recommendedName>
        <fullName evidence="3">DUF4276 family protein</fullName>
    </recommendedName>
</protein>
<dbReference type="EMBL" id="CP002737">
    <property type="protein sequence ID" value="AEF97005.1"/>
    <property type="molecule type" value="Genomic_DNA"/>
</dbReference>
<reference evidence="1 2" key="1">
    <citation type="submission" date="2011-05" db="EMBL/GenBank/DDBJ databases">
        <title>Complete sequence of Methanotorris igneus Kol 5.</title>
        <authorList>
            <consortium name="US DOE Joint Genome Institute"/>
            <person name="Lucas S."/>
            <person name="Han J."/>
            <person name="Lapidus A."/>
            <person name="Cheng J.-F."/>
            <person name="Goodwin L."/>
            <person name="Pitluck S."/>
            <person name="Peters L."/>
            <person name="Mikhailova N."/>
            <person name="Chertkov O."/>
            <person name="Han C."/>
            <person name="Tapia R."/>
            <person name="Land M."/>
            <person name="Hauser L."/>
            <person name="Kyrpides N."/>
            <person name="Ivanova N."/>
            <person name="Pagani I."/>
            <person name="Sieprawska-Lupa M."/>
            <person name="Whitman W."/>
            <person name="Woyke T."/>
        </authorList>
    </citation>
    <scope>NUCLEOTIDE SEQUENCE [LARGE SCALE GENOMIC DNA]</scope>
    <source>
        <strain evidence="2">DSM 5666 / JCM 11834 / Kol 5</strain>
    </source>
</reference>
<dbReference type="RefSeq" id="WP_013799601.1">
    <property type="nucleotide sequence ID" value="NC_015562.1"/>
</dbReference>